<dbReference type="PANTHER" id="PTHR31672">
    <property type="entry name" value="BNACNNG10540D PROTEIN"/>
    <property type="match status" value="1"/>
</dbReference>
<reference evidence="2" key="1">
    <citation type="submission" date="2019-11" db="EMBL/GenBank/DDBJ databases">
        <authorList>
            <person name="Liu Y."/>
            <person name="Hou J."/>
            <person name="Li T.-Q."/>
            <person name="Guan C.-H."/>
            <person name="Wu X."/>
            <person name="Wu H.-Z."/>
            <person name="Ling F."/>
            <person name="Zhang R."/>
            <person name="Shi X.-G."/>
            <person name="Ren J.-P."/>
            <person name="Chen E.-F."/>
            <person name="Sun J.-M."/>
        </authorList>
    </citation>
    <scope>NUCLEOTIDE SEQUENCE</scope>
    <source>
        <strain evidence="2">Adult_tree_wgs_1</strain>
        <tissue evidence="2">Leaves</tissue>
    </source>
</reference>
<comment type="caution">
    <text evidence="2">The sequence shown here is derived from an EMBL/GenBank/DDBJ whole genome shotgun (WGS) entry which is preliminary data.</text>
</comment>
<dbReference type="Gene3D" id="1.20.1280.50">
    <property type="match status" value="1"/>
</dbReference>
<dbReference type="CDD" id="cd22157">
    <property type="entry name" value="F-box_AtFBW1-like"/>
    <property type="match status" value="1"/>
</dbReference>
<dbReference type="PROSITE" id="PS50181">
    <property type="entry name" value="FBOX"/>
    <property type="match status" value="1"/>
</dbReference>
<dbReference type="SMART" id="SM00256">
    <property type="entry name" value="FBOX"/>
    <property type="match status" value="1"/>
</dbReference>
<dbReference type="InterPro" id="IPR001810">
    <property type="entry name" value="F-box_dom"/>
</dbReference>
<protein>
    <recommendedName>
        <fullName evidence="1">F-box domain-containing protein</fullName>
    </recommendedName>
</protein>
<name>A0A834LA39_RHOSS</name>
<sequence length="530" mass="61220">MTFDVRDSLCTILVSFFCVDALSMTKKSTRGLSMAYASFGSFYEGSMVLECLTWIPCLWDKLICSLNISKDGFAIQDLPREILVDILSRLPGDCVLECRRVCKQWLALTSTPNFVEMHLKRATPVLFMQRVDNNANKLDMFIFDEGAKANKMIKKMGAKLMHLEAPYKPLLCGSCNGLLVFRPWFPSSLSFICNPLTREKITIQAPVNPGIVCGLFFHPCTKDYRLLFVHHRLLFHLVEGVPFEYFLYSLGGKYWKKLTDFPYRPNALTPPTILNGVLHWIVNPYWVYEDVIPPCSNSIMMFNMDTEEFRSMPHPGRECPIRKEHKRVSIFEMKGKLAFCHPYCSLVYMWVLEDYEKWIWVKRYSVNLYLDVERYPFVITHFSPSYRNTLITLVDIQNDELLFDWGSRGVFRYNMHQKTVKQINGVGMKKTPLLPFRDFRRFIIPYTKTFVSPSGVYTWRILSSATWNIPVLESMVSPLEVKAISKIPISKAFPPTDSFWHLSSSGAYSVKSGYFLAFVEASKAMKPIPG</sequence>
<dbReference type="NCBIfam" id="TIGR01640">
    <property type="entry name" value="F_box_assoc_1"/>
    <property type="match status" value="1"/>
</dbReference>
<evidence type="ECO:0000313" key="2">
    <source>
        <dbReference type="EMBL" id="KAF7126712.1"/>
    </source>
</evidence>
<evidence type="ECO:0000313" key="3">
    <source>
        <dbReference type="Proteomes" id="UP000626092"/>
    </source>
</evidence>
<dbReference type="EMBL" id="WJXA01000011">
    <property type="protein sequence ID" value="KAF7126712.1"/>
    <property type="molecule type" value="Genomic_DNA"/>
</dbReference>
<keyword evidence="3" id="KW-1185">Reference proteome</keyword>
<dbReference type="InterPro" id="IPR017451">
    <property type="entry name" value="F-box-assoc_interact_dom"/>
</dbReference>
<dbReference type="Proteomes" id="UP000626092">
    <property type="component" value="Unassembled WGS sequence"/>
</dbReference>
<evidence type="ECO:0000259" key="1">
    <source>
        <dbReference type="PROSITE" id="PS50181"/>
    </source>
</evidence>
<dbReference type="InterPro" id="IPR013187">
    <property type="entry name" value="F-box-assoc_dom_typ3"/>
</dbReference>
<organism evidence="2 3">
    <name type="scientific">Rhododendron simsii</name>
    <name type="common">Sims's rhododendron</name>
    <dbReference type="NCBI Taxonomy" id="118357"/>
    <lineage>
        <taxon>Eukaryota</taxon>
        <taxon>Viridiplantae</taxon>
        <taxon>Streptophyta</taxon>
        <taxon>Embryophyta</taxon>
        <taxon>Tracheophyta</taxon>
        <taxon>Spermatophyta</taxon>
        <taxon>Magnoliopsida</taxon>
        <taxon>eudicotyledons</taxon>
        <taxon>Gunneridae</taxon>
        <taxon>Pentapetalae</taxon>
        <taxon>asterids</taxon>
        <taxon>Ericales</taxon>
        <taxon>Ericaceae</taxon>
        <taxon>Ericoideae</taxon>
        <taxon>Rhodoreae</taxon>
        <taxon>Rhododendron</taxon>
    </lineage>
</organism>
<dbReference type="InterPro" id="IPR050796">
    <property type="entry name" value="SCF_F-box_component"/>
</dbReference>
<dbReference type="InterPro" id="IPR036047">
    <property type="entry name" value="F-box-like_dom_sf"/>
</dbReference>
<feature type="domain" description="F-box" evidence="1">
    <location>
        <begin position="72"/>
        <end position="122"/>
    </location>
</feature>
<dbReference type="OrthoDB" id="692435at2759"/>
<dbReference type="AlphaFoldDB" id="A0A834LA39"/>
<proteinExistence type="predicted"/>
<dbReference type="SUPFAM" id="SSF81383">
    <property type="entry name" value="F-box domain"/>
    <property type="match status" value="1"/>
</dbReference>
<accession>A0A834LA39</accession>
<dbReference type="Pfam" id="PF08268">
    <property type="entry name" value="FBA_3"/>
    <property type="match status" value="1"/>
</dbReference>
<gene>
    <name evidence="2" type="ORF">RHSIM_Rhsim11G0103500</name>
</gene>
<dbReference type="Pfam" id="PF12937">
    <property type="entry name" value="F-box-like"/>
    <property type="match status" value="1"/>
</dbReference>